<keyword evidence="1" id="KW-0479">Metal-binding</keyword>
<dbReference type="STRING" id="446470.Snas_3471"/>
<name>D3PVM1_STANL</name>
<evidence type="ECO:0000259" key="4">
    <source>
        <dbReference type="PROSITE" id="PS51379"/>
    </source>
</evidence>
<dbReference type="PROSITE" id="PS00198">
    <property type="entry name" value="4FE4S_FER_1"/>
    <property type="match status" value="2"/>
</dbReference>
<dbReference type="SUPFAM" id="SSF46548">
    <property type="entry name" value="alpha-helical ferredoxin"/>
    <property type="match status" value="1"/>
</dbReference>
<dbReference type="AlphaFoldDB" id="D3PVM1"/>
<evidence type="ECO:0000256" key="3">
    <source>
        <dbReference type="ARBA" id="ARBA00023014"/>
    </source>
</evidence>
<dbReference type="KEGG" id="sna:Snas_3471"/>
<keyword evidence="2" id="KW-0408">Iron</keyword>
<keyword evidence="6" id="KW-1185">Reference proteome</keyword>
<dbReference type="InterPro" id="IPR017896">
    <property type="entry name" value="4Fe4S_Fe-S-bd"/>
</dbReference>
<dbReference type="HOGENOM" id="CLU_046702_1_0_11"/>
<dbReference type="PANTHER" id="PTHR40447:SF1">
    <property type="entry name" value="ANAEROBIC SULFITE REDUCTASE SUBUNIT A"/>
    <property type="match status" value="1"/>
</dbReference>
<dbReference type="RefSeq" id="WP_013018706.1">
    <property type="nucleotide sequence ID" value="NC_013947.1"/>
</dbReference>
<sequence length="370" mass="40171">MTTIPVNPGPVLLADLTELVATLRGDGYSVIAPTVRGDAVVLAEIDTAAQLPYGFGTEVEPGGYRVTPVDDRLAFTHVASPQSWKAYLHPSRERLWSADRDAEGFTITPDESVEPPRAFVGVRPCDLRAIGVLDRVLEGGERYRRRRDNVFIVAVNCTEPGSTCFCVSAGGGPRAESGFDLALTELPDGRLVAETGTPAGAELLRRLRTQAPAADTVDQADRLVESAATRMGRALPEGNLRDVLAATRESAHWDDVASRCLTCGNCTMACPTCFCTTVTDSTDLTGDHAERWQQWDSCFDIDFARIHGDEVRTSAPARYRQWISHKLGTWHDQFGESGCVGCGRCVAWCPVGIDITAEAAKLADEYTQEH</sequence>
<dbReference type="InterPro" id="IPR017900">
    <property type="entry name" value="4Fe4S_Fe_S_CS"/>
</dbReference>
<evidence type="ECO:0000313" key="5">
    <source>
        <dbReference type="EMBL" id="ADD43135.1"/>
    </source>
</evidence>
<keyword evidence="3" id="KW-0411">Iron-sulfur</keyword>
<dbReference type="Pfam" id="PF17179">
    <property type="entry name" value="Fer4_22"/>
    <property type="match status" value="1"/>
</dbReference>
<proteinExistence type="predicted"/>
<feature type="domain" description="4Fe-4S ferredoxin-type" evidence="4">
    <location>
        <begin position="330"/>
        <end position="358"/>
    </location>
</feature>
<dbReference type="GO" id="GO:0046872">
    <property type="term" value="F:metal ion binding"/>
    <property type="evidence" value="ECO:0007669"/>
    <property type="project" value="UniProtKB-KW"/>
</dbReference>
<dbReference type="PANTHER" id="PTHR40447">
    <property type="entry name" value="ANAEROBIC SULFITE REDUCTASE SUBUNIT A"/>
    <property type="match status" value="1"/>
</dbReference>
<organism evidence="5 6">
    <name type="scientific">Stackebrandtia nassauensis (strain DSM 44728 / CIP 108903 / NRRL B-16338 / NBRC 102104 / LLR-40K-21)</name>
    <dbReference type="NCBI Taxonomy" id="446470"/>
    <lineage>
        <taxon>Bacteria</taxon>
        <taxon>Bacillati</taxon>
        <taxon>Actinomycetota</taxon>
        <taxon>Actinomycetes</taxon>
        <taxon>Glycomycetales</taxon>
        <taxon>Glycomycetaceae</taxon>
        <taxon>Stackebrandtia</taxon>
    </lineage>
</organism>
<feature type="domain" description="4Fe-4S ferredoxin-type" evidence="4">
    <location>
        <begin position="249"/>
        <end position="281"/>
    </location>
</feature>
<reference evidence="5 6" key="1">
    <citation type="journal article" date="2009" name="Stand. Genomic Sci.">
        <title>Complete genome sequence of Stackebrandtia nassauensis type strain (LLR-40K-21).</title>
        <authorList>
            <person name="Munk C."/>
            <person name="Lapidus A."/>
            <person name="Copeland A."/>
            <person name="Jando M."/>
            <person name="Mayilraj S."/>
            <person name="Glavina Del Rio T."/>
            <person name="Nolan M."/>
            <person name="Chen F."/>
            <person name="Lucas S."/>
            <person name="Tice H."/>
            <person name="Cheng J.F."/>
            <person name="Han C."/>
            <person name="Detter J.C."/>
            <person name="Bruce D."/>
            <person name="Goodwin L."/>
            <person name="Chain P."/>
            <person name="Pitluck S."/>
            <person name="Goker M."/>
            <person name="Ovchinikova G."/>
            <person name="Pati A."/>
            <person name="Ivanova N."/>
            <person name="Mavromatis K."/>
            <person name="Chen A."/>
            <person name="Palaniappan K."/>
            <person name="Land M."/>
            <person name="Hauser L."/>
            <person name="Chang Y.J."/>
            <person name="Jeffries C.D."/>
            <person name="Bristow J."/>
            <person name="Eisen J.A."/>
            <person name="Markowitz V."/>
            <person name="Hugenholtz P."/>
            <person name="Kyrpides N.C."/>
            <person name="Klenk H.P."/>
        </authorList>
    </citation>
    <scope>NUCLEOTIDE SEQUENCE [LARGE SCALE GENOMIC DNA]</scope>
    <source>
        <strain evidence="6">DSM 44728 / CIP 108903 / NRRL B-16338 / NBRC 102104 / LLR-40K-21</strain>
    </source>
</reference>
<dbReference type="eggNOG" id="COG1143">
    <property type="taxonomic scope" value="Bacteria"/>
</dbReference>
<gene>
    <name evidence="5" type="ordered locus">Snas_3471</name>
</gene>
<dbReference type="GO" id="GO:0051536">
    <property type="term" value="F:iron-sulfur cluster binding"/>
    <property type="evidence" value="ECO:0007669"/>
    <property type="project" value="UniProtKB-KW"/>
</dbReference>
<dbReference type="OrthoDB" id="9795302at2"/>
<dbReference type="PROSITE" id="PS51379">
    <property type="entry name" value="4FE4S_FER_2"/>
    <property type="match status" value="2"/>
</dbReference>
<accession>D3PVM1</accession>
<evidence type="ECO:0000256" key="2">
    <source>
        <dbReference type="ARBA" id="ARBA00023004"/>
    </source>
</evidence>
<dbReference type="Gene3D" id="1.10.1060.10">
    <property type="entry name" value="Alpha-helical ferredoxin"/>
    <property type="match status" value="1"/>
</dbReference>
<dbReference type="InterPro" id="IPR009051">
    <property type="entry name" value="Helical_ferredxn"/>
</dbReference>
<dbReference type="EMBL" id="CP001778">
    <property type="protein sequence ID" value="ADD43135.1"/>
    <property type="molecule type" value="Genomic_DNA"/>
</dbReference>
<protein>
    <submittedName>
        <fullName evidence="5">4Fe-4S ferredoxin, iron-sulfur binding protein</fullName>
    </submittedName>
</protein>
<evidence type="ECO:0000256" key="1">
    <source>
        <dbReference type="ARBA" id="ARBA00022723"/>
    </source>
</evidence>
<dbReference type="Proteomes" id="UP000000844">
    <property type="component" value="Chromosome"/>
</dbReference>
<evidence type="ECO:0000313" key="6">
    <source>
        <dbReference type="Proteomes" id="UP000000844"/>
    </source>
</evidence>